<protein>
    <recommendedName>
        <fullName evidence="6">Galactose oxidase</fullName>
    </recommendedName>
</protein>
<feature type="region of interest" description="Disordered" evidence="1">
    <location>
        <begin position="589"/>
        <end position="810"/>
    </location>
</feature>
<feature type="compositionally biased region" description="Polar residues" evidence="1">
    <location>
        <begin position="608"/>
        <end position="618"/>
    </location>
</feature>
<dbReference type="EMBL" id="ML991793">
    <property type="protein sequence ID" value="KAF2235176.1"/>
    <property type="molecule type" value="Genomic_DNA"/>
</dbReference>
<dbReference type="OrthoDB" id="205993at2759"/>
<organism evidence="4 5">
    <name type="scientific">Viridothelium virens</name>
    <name type="common">Speckled blister lichen</name>
    <name type="synonym">Trypethelium virens</name>
    <dbReference type="NCBI Taxonomy" id="1048519"/>
    <lineage>
        <taxon>Eukaryota</taxon>
        <taxon>Fungi</taxon>
        <taxon>Dikarya</taxon>
        <taxon>Ascomycota</taxon>
        <taxon>Pezizomycotina</taxon>
        <taxon>Dothideomycetes</taxon>
        <taxon>Dothideomycetes incertae sedis</taxon>
        <taxon>Trypetheliales</taxon>
        <taxon>Trypetheliaceae</taxon>
        <taxon>Viridothelium</taxon>
    </lineage>
</organism>
<dbReference type="InterPro" id="IPR015915">
    <property type="entry name" value="Kelch-typ_b-propeller"/>
</dbReference>
<feature type="non-terminal residue" evidence="4">
    <location>
        <position position="1"/>
    </location>
</feature>
<feature type="compositionally biased region" description="Basic residues" evidence="1">
    <location>
        <begin position="755"/>
        <end position="767"/>
    </location>
</feature>
<dbReference type="Gene3D" id="2.120.10.80">
    <property type="entry name" value="Kelch-type beta propeller"/>
    <property type="match status" value="1"/>
</dbReference>
<accession>A0A6A6HAK3</accession>
<evidence type="ECO:0000313" key="4">
    <source>
        <dbReference type="EMBL" id="KAF2235176.1"/>
    </source>
</evidence>
<evidence type="ECO:0000256" key="1">
    <source>
        <dbReference type="SAM" id="MobiDB-lite"/>
    </source>
</evidence>
<keyword evidence="2" id="KW-1133">Transmembrane helix</keyword>
<feature type="signal peptide" evidence="3">
    <location>
        <begin position="1"/>
        <end position="15"/>
    </location>
</feature>
<keyword evidence="2" id="KW-0472">Membrane</keyword>
<feature type="compositionally biased region" description="Basic and acidic residues" evidence="1">
    <location>
        <begin position="592"/>
        <end position="606"/>
    </location>
</feature>
<feature type="non-terminal residue" evidence="4">
    <location>
        <position position="841"/>
    </location>
</feature>
<reference evidence="4" key="1">
    <citation type="journal article" date="2020" name="Stud. Mycol.">
        <title>101 Dothideomycetes genomes: a test case for predicting lifestyles and emergence of pathogens.</title>
        <authorList>
            <person name="Haridas S."/>
            <person name="Albert R."/>
            <person name="Binder M."/>
            <person name="Bloem J."/>
            <person name="Labutti K."/>
            <person name="Salamov A."/>
            <person name="Andreopoulos B."/>
            <person name="Baker S."/>
            <person name="Barry K."/>
            <person name="Bills G."/>
            <person name="Bluhm B."/>
            <person name="Cannon C."/>
            <person name="Castanera R."/>
            <person name="Culley D."/>
            <person name="Daum C."/>
            <person name="Ezra D."/>
            <person name="Gonzalez J."/>
            <person name="Henrissat B."/>
            <person name="Kuo A."/>
            <person name="Liang C."/>
            <person name="Lipzen A."/>
            <person name="Lutzoni F."/>
            <person name="Magnuson J."/>
            <person name="Mondo S."/>
            <person name="Nolan M."/>
            <person name="Ohm R."/>
            <person name="Pangilinan J."/>
            <person name="Park H.-J."/>
            <person name="Ramirez L."/>
            <person name="Alfaro M."/>
            <person name="Sun H."/>
            <person name="Tritt A."/>
            <person name="Yoshinaga Y."/>
            <person name="Zwiers L.-H."/>
            <person name="Turgeon B."/>
            <person name="Goodwin S."/>
            <person name="Spatafora J."/>
            <person name="Crous P."/>
            <person name="Grigoriev I."/>
        </authorList>
    </citation>
    <scope>NUCLEOTIDE SEQUENCE</scope>
    <source>
        <strain evidence="4">Tuck. ex Michener</strain>
    </source>
</reference>
<gene>
    <name evidence="4" type="ORF">EV356DRAFT_417405</name>
</gene>
<feature type="compositionally biased region" description="Low complexity" evidence="1">
    <location>
        <begin position="726"/>
        <end position="739"/>
    </location>
</feature>
<feature type="region of interest" description="Disordered" evidence="1">
    <location>
        <begin position="552"/>
        <end position="573"/>
    </location>
</feature>
<name>A0A6A6HAK3_VIRVR</name>
<keyword evidence="2" id="KW-0812">Transmembrane</keyword>
<dbReference type="InterPro" id="IPR011043">
    <property type="entry name" value="Gal_Oxase/kelch_b-propeller"/>
</dbReference>
<dbReference type="SUPFAM" id="SSF50965">
    <property type="entry name" value="Galactose oxidase, central domain"/>
    <property type="match status" value="1"/>
</dbReference>
<feature type="compositionally biased region" description="Low complexity" evidence="1">
    <location>
        <begin position="683"/>
        <end position="702"/>
    </location>
</feature>
<keyword evidence="3" id="KW-0732">Signal</keyword>
<sequence length="841" mass="89639">LPLGLLLLLASPSAADLPYNPTRAFLSQRRNDLAYVLRPSTTDPNQAELLSIDIASSFDVSSVPVTSLFPSLPFLNGSSDTAYVSTIDASGNITVYAGDCSRGGMESRIWRFMPYAQAQHGNGTWEQDTISLSNISGNNILDGANYLASSIAFSSTVNGSETDMGFYVFGGMCPHSDVTPETWTSDADYSNSMLTLEPQPLSSGDESYGLGLTSSRGPPIAEAGFTITALPPSFSNSDDGTQTQQQDFVLVGGHTQTAFINMSQIALFSLPQQGWTFLSVDQPSDAKTDLSKRDSSQVEPRSGHTAVISADGSKIVVFGGWVGNVNTPAQPQLAVLNAGEGYGGNGSWFWTVPEPVGNGLASGAGIYGHDAILLPGNVMMVVGGNQIGASGSAKSRRQTSSLNVMFFNVSSNSWSTNYIPPSNTAAQGDKSGLLSTTSQKAGLGAGLGIGAVAVSCLGIFYWWFARRLKKKREDRQREIREYNGSASDFHARDVGRDGQDGVWPGAVWSGHHRDPNVGDALWSTRTDGLGYNNGWRNISNQDAERTGLLVDIPSPTRGLRRGRGGHLQPRHDENRVSIGSGAIHPIEEKDEEEHAQKGPEMAEKHASHASSLFSNAPSLNPFRDPDPLGSHPIGTSEANSSTAVTSNDRPPLIPTKTAAAAAGEPGKTSPAKGTSSGVGISVGRARGNSASGSASASGLPRRAASEGGFFWRGKKGARDWEEDAAEQQQQPQHQQAFPPYRDEDDAVAESGGAARPRRLQRRGRRRPQTTVGMREDNAAWMREHGIAGSGGGGDQGESRRGMEGDEDEDDWDVEAAVERRLVQVMFTVPKQRLRVVNTDVD</sequence>
<evidence type="ECO:0000313" key="5">
    <source>
        <dbReference type="Proteomes" id="UP000800092"/>
    </source>
</evidence>
<evidence type="ECO:0000256" key="3">
    <source>
        <dbReference type="SAM" id="SignalP"/>
    </source>
</evidence>
<feature type="compositionally biased region" description="Basic and acidic residues" evidence="1">
    <location>
        <begin position="773"/>
        <end position="785"/>
    </location>
</feature>
<evidence type="ECO:0000256" key="2">
    <source>
        <dbReference type="SAM" id="Phobius"/>
    </source>
</evidence>
<dbReference type="AlphaFoldDB" id="A0A6A6HAK3"/>
<dbReference type="Proteomes" id="UP000800092">
    <property type="component" value="Unassembled WGS sequence"/>
</dbReference>
<feature type="transmembrane region" description="Helical" evidence="2">
    <location>
        <begin position="443"/>
        <end position="465"/>
    </location>
</feature>
<keyword evidence="5" id="KW-1185">Reference proteome</keyword>
<evidence type="ECO:0008006" key="6">
    <source>
        <dbReference type="Google" id="ProtNLM"/>
    </source>
</evidence>
<feature type="compositionally biased region" description="Polar residues" evidence="1">
    <location>
        <begin position="636"/>
        <end position="648"/>
    </location>
</feature>
<proteinExistence type="predicted"/>
<feature type="chain" id="PRO_5025665727" description="Galactose oxidase" evidence="3">
    <location>
        <begin position="16"/>
        <end position="841"/>
    </location>
</feature>